<keyword evidence="1" id="KW-0560">Oxidoreductase</keyword>
<dbReference type="RefSeq" id="WP_114102142.1">
    <property type="nucleotide sequence ID" value="NZ_JPWF01000005.1"/>
</dbReference>
<dbReference type="GO" id="GO:0005829">
    <property type="term" value="C:cytosol"/>
    <property type="evidence" value="ECO:0007669"/>
    <property type="project" value="TreeGrafter"/>
</dbReference>
<gene>
    <name evidence="3" type="ORF">TH19_10170</name>
</gene>
<evidence type="ECO:0000259" key="2">
    <source>
        <dbReference type="Pfam" id="PF00248"/>
    </source>
</evidence>
<dbReference type="PANTHER" id="PTHR43364:SF4">
    <property type="entry name" value="NAD(P)-LINKED OXIDOREDUCTASE SUPERFAMILY PROTEIN"/>
    <property type="match status" value="1"/>
</dbReference>
<dbReference type="PANTHER" id="PTHR43364">
    <property type="entry name" value="NADH-SPECIFIC METHYLGLYOXAL REDUCTASE-RELATED"/>
    <property type="match status" value="1"/>
</dbReference>
<dbReference type="Gene3D" id="3.20.20.100">
    <property type="entry name" value="NADP-dependent oxidoreductase domain"/>
    <property type="match status" value="1"/>
</dbReference>
<name>A0A367W8A1_9PROT</name>
<accession>A0A367W8A1</accession>
<feature type="domain" description="NADP-dependent oxidoreductase" evidence="2">
    <location>
        <begin position="17"/>
        <end position="319"/>
    </location>
</feature>
<sequence length="331" mass="36126">MAQLIREIGKSGVSASAIGLGTWAMGGWMWGGHDDANSIKAIQASIDAGITLIDTAPAYGLGRAEELVGKAIEGRRDQVVIATKCGMVWDTDKGNFFVDEHDKKIHRYLGAESVRAELETSLKRLRTDYIDLYITHWQDPTTPIAETMGVLLDLKREGKIRSIGISNVNAEEMKQYLAAGQLDSIQECYNMLERQLEDELVPLCVENNVAVLSYSSMALGLLSGKIGPDRVFEGDDLRRENPKFSVENRKRVADFMKVLHPIAETHNVEPGQIVIAWTIAQKGITFSLCGARNAQQAVENAKAGEIVLGADELAIIDQAISAHLGPVARAA</sequence>
<dbReference type="InterPro" id="IPR050523">
    <property type="entry name" value="AKR_Detox_Biosynth"/>
</dbReference>
<dbReference type="CDD" id="cd19149">
    <property type="entry name" value="AKR_AKR11B2"/>
    <property type="match status" value="1"/>
</dbReference>
<dbReference type="AlphaFoldDB" id="A0A367W8A1"/>
<dbReference type="InterPro" id="IPR023210">
    <property type="entry name" value="NADP_OxRdtase_dom"/>
</dbReference>
<dbReference type="InterPro" id="IPR036812">
    <property type="entry name" value="NAD(P)_OxRdtase_dom_sf"/>
</dbReference>
<reference evidence="3 4" key="1">
    <citation type="submission" date="2014-07" db="EMBL/GenBank/DDBJ databases">
        <title>Draft genome sequence of Thalassospira profundimaris 35.</title>
        <authorList>
            <person name="Lai Q."/>
            <person name="Shao Z."/>
        </authorList>
    </citation>
    <scope>NUCLEOTIDE SEQUENCE [LARGE SCALE GENOMIC DNA]</scope>
    <source>
        <strain evidence="3 4">35</strain>
    </source>
</reference>
<evidence type="ECO:0000313" key="3">
    <source>
        <dbReference type="EMBL" id="RCK37607.1"/>
    </source>
</evidence>
<comment type="caution">
    <text evidence="3">The sequence shown here is derived from an EMBL/GenBank/DDBJ whole genome shotgun (WGS) entry which is preliminary data.</text>
</comment>
<proteinExistence type="predicted"/>
<dbReference type="Proteomes" id="UP000253226">
    <property type="component" value="Unassembled WGS sequence"/>
</dbReference>
<evidence type="ECO:0000313" key="4">
    <source>
        <dbReference type="Proteomes" id="UP000253226"/>
    </source>
</evidence>
<dbReference type="GO" id="GO:0016491">
    <property type="term" value="F:oxidoreductase activity"/>
    <property type="evidence" value="ECO:0007669"/>
    <property type="project" value="UniProtKB-KW"/>
</dbReference>
<dbReference type="FunFam" id="3.20.20.100:FF:000004">
    <property type="entry name" value="Oxidoreductase, aldo/keto reductase"/>
    <property type="match status" value="1"/>
</dbReference>
<dbReference type="Pfam" id="PF00248">
    <property type="entry name" value="Aldo_ket_red"/>
    <property type="match status" value="1"/>
</dbReference>
<evidence type="ECO:0000256" key="1">
    <source>
        <dbReference type="ARBA" id="ARBA00023002"/>
    </source>
</evidence>
<dbReference type="OrthoDB" id="9773828at2"/>
<dbReference type="SUPFAM" id="SSF51430">
    <property type="entry name" value="NAD(P)-linked oxidoreductase"/>
    <property type="match status" value="1"/>
</dbReference>
<protein>
    <submittedName>
        <fullName evidence="3">Aldo/keto reductase</fullName>
    </submittedName>
</protein>
<dbReference type="EMBL" id="JPWF01000005">
    <property type="protein sequence ID" value="RCK37607.1"/>
    <property type="molecule type" value="Genomic_DNA"/>
</dbReference>
<organism evidence="3 4">
    <name type="scientific">Thalassospira profundimaris</name>
    <dbReference type="NCBI Taxonomy" id="502049"/>
    <lineage>
        <taxon>Bacteria</taxon>
        <taxon>Pseudomonadati</taxon>
        <taxon>Pseudomonadota</taxon>
        <taxon>Alphaproteobacteria</taxon>
        <taxon>Rhodospirillales</taxon>
        <taxon>Thalassospiraceae</taxon>
        <taxon>Thalassospira</taxon>
    </lineage>
</organism>